<dbReference type="EC" id="5.2.1.8" evidence="2"/>
<organism evidence="7">
    <name type="scientific">marine metagenome</name>
    <dbReference type="NCBI Taxonomy" id="408172"/>
    <lineage>
        <taxon>unclassified sequences</taxon>
        <taxon>metagenomes</taxon>
        <taxon>ecological metagenomes</taxon>
    </lineage>
</organism>
<dbReference type="GO" id="GO:0003755">
    <property type="term" value="F:peptidyl-prolyl cis-trans isomerase activity"/>
    <property type="evidence" value="ECO:0007669"/>
    <property type="project" value="UniProtKB-KW"/>
</dbReference>
<dbReference type="Pfam" id="PF13145">
    <property type="entry name" value="Rotamase_2"/>
    <property type="match status" value="1"/>
</dbReference>
<dbReference type="SUPFAM" id="SSF54534">
    <property type="entry name" value="FKBP-like"/>
    <property type="match status" value="1"/>
</dbReference>
<dbReference type="EMBL" id="UINC01024395">
    <property type="protein sequence ID" value="SVA97918.1"/>
    <property type="molecule type" value="Genomic_DNA"/>
</dbReference>
<dbReference type="Gene3D" id="3.10.50.40">
    <property type="match status" value="1"/>
</dbReference>
<evidence type="ECO:0000313" key="7">
    <source>
        <dbReference type="EMBL" id="SVA97918.1"/>
    </source>
</evidence>
<reference evidence="7" key="1">
    <citation type="submission" date="2018-05" db="EMBL/GenBank/DDBJ databases">
        <authorList>
            <person name="Lanie J.A."/>
            <person name="Ng W.-L."/>
            <person name="Kazmierczak K.M."/>
            <person name="Andrzejewski T.M."/>
            <person name="Davidsen T.M."/>
            <person name="Wayne K.J."/>
            <person name="Tettelin H."/>
            <person name="Glass J.I."/>
            <person name="Rusch D."/>
            <person name="Podicherti R."/>
            <person name="Tsui H.-C.T."/>
            <person name="Winkler M.E."/>
        </authorList>
    </citation>
    <scope>NUCLEOTIDE SEQUENCE</scope>
</reference>
<keyword evidence="3" id="KW-0732">Signal</keyword>
<dbReference type="PROSITE" id="PS50198">
    <property type="entry name" value="PPIC_PPIASE_2"/>
    <property type="match status" value="1"/>
</dbReference>
<dbReference type="AlphaFoldDB" id="A0A382A8N9"/>
<dbReference type="SUPFAM" id="SSF109998">
    <property type="entry name" value="Triger factor/SurA peptide-binding domain-like"/>
    <property type="match status" value="1"/>
</dbReference>
<dbReference type="PROSITE" id="PS01096">
    <property type="entry name" value="PPIC_PPIASE_1"/>
    <property type="match status" value="1"/>
</dbReference>
<evidence type="ECO:0000256" key="2">
    <source>
        <dbReference type="ARBA" id="ARBA00013194"/>
    </source>
</evidence>
<feature type="domain" description="PpiC" evidence="6">
    <location>
        <begin position="181"/>
        <end position="281"/>
    </location>
</feature>
<evidence type="ECO:0000256" key="1">
    <source>
        <dbReference type="ARBA" id="ARBA00000971"/>
    </source>
</evidence>
<dbReference type="InterPro" id="IPR046357">
    <property type="entry name" value="PPIase_dom_sf"/>
</dbReference>
<dbReference type="InterPro" id="IPR000297">
    <property type="entry name" value="PPIase_PpiC"/>
</dbReference>
<dbReference type="PANTHER" id="PTHR47245:SF1">
    <property type="entry name" value="FOLDASE PROTEIN PRSA"/>
    <property type="match status" value="1"/>
</dbReference>
<evidence type="ECO:0000256" key="5">
    <source>
        <dbReference type="ARBA" id="ARBA00023235"/>
    </source>
</evidence>
<keyword evidence="5" id="KW-0413">Isomerase</keyword>
<accession>A0A382A8N9</accession>
<protein>
    <recommendedName>
        <fullName evidence="2">peptidylprolyl isomerase</fullName>
        <ecNumber evidence="2">5.2.1.8</ecNumber>
    </recommendedName>
</protein>
<dbReference type="Gene3D" id="1.10.4030.10">
    <property type="entry name" value="Porin chaperone SurA, peptide-binding domain"/>
    <property type="match status" value="1"/>
</dbReference>
<dbReference type="Pfam" id="PF13624">
    <property type="entry name" value="SurA_N_3"/>
    <property type="match status" value="1"/>
</dbReference>
<name>A0A382A8N9_9ZZZZ</name>
<evidence type="ECO:0000259" key="6">
    <source>
        <dbReference type="PROSITE" id="PS50198"/>
    </source>
</evidence>
<gene>
    <name evidence="7" type="ORF">METZ01_LOCUS150772</name>
</gene>
<dbReference type="PANTHER" id="PTHR47245">
    <property type="entry name" value="PEPTIDYLPROLYL ISOMERASE"/>
    <property type="match status" value="1"/>
</dbReference>
<proteinExistence type="predicted"/>
<evidence type="ECO:0000256" key="4">
    <source>
        <dbReference type="ARBA" id="ARBA00023110"/>
    </source>
</evidence>
<evidence type="ECO:0000256" key="3">
    <source>
        <dbReference type="ARBA" id="ARBA00022729"/>
    </source>
</evidence>
<sequence>MTGLVVFSGALAMAQPGRTQSLSSNVPGAVVFERILVKVNGEVISQGDLEEAQIEAFRGRAVPQSEAALRQAVQELTPQLITLTVDNLLLVQRGREMGYDLTDEQFGEIVDGIKVENGFDDEELAAGLAVDGMTMADLRSVVEEQMLIQQVQQIEVNRRISMTGFEAREYYEDNIEEFTPSPTVTLREILIATPEGGGALDQAARMKAEAARGRVAGGEDFAEVAAEMSDAASQGTGGLVGPIELGDLAEGVRARVEVLEVGQVGTVERTPAGYHILQLASRTDPEPNDFDEIRDSIVDSVFESRRLGALEDYLASLREAAIIEWNDETLQGLFEEYVETRAAGL</sequence>
<comment type="catalytic activity">
    <reaction evidence="1">
        <text>[protein]-peptidylproline (omega=180) = [protein]-peptidylproline (omega=0)</text>
        <dbReference type="Rhea" id="RHEA:16237"/>
        <dbReference type="Rhea" id="RHEA-COMP:10747"/>
        <dbReference type="Rhea" id="RHEA-COMP:10748"/>
        <dbReference type="ChEBI" id="CHEBI:83833"/>
        <dbReference type="ChEBI" id="CHEBI:83834"/>
        <dbReference type="EC" id="5.2.1.8"/>
    </reaction>
</comment>
<dbReference type="InterPro" id="IPR023058">
    <property type="entry name" value="PPIase_PpiC_CS"/>
</dbReference>
<keyword evidence="4" id="KW-0697">Rotamase</keyword>
<dbReference type="InterPro" id="IPR050245">
    <property type="entry name" value="PrsA_foldase"/>
</dbReference>
<dbReference type="InterPro" id="IPR027304">
    <property type="entry name" value="Trigger_fact/SurA_dom_sf"/>
</dbReference>